<sequence>MSQPNNGIEAPTEAERDTFANTYLVGLHTHLLPILTDALLPGHAEFRCRHDTPHELDADPGTPAFQPSV</sequence>
<proteinExistence type="predicted"/>
<comment type="caution">
    <text evidence="1">The sequence shown here is derived from an EMBL/GenBank/DDBJ whole genome shotgun (WGS) entry which is preliminary data.</text>
</comment>
<gene>
    <name evidence="1" type="ORF">RHS01_09220</name>
</gene>
<organism evidence="1 2">
    <name type="scientific">Rhizoctonia solani</name>
    <dbReference type="NCBI Taxonomy" id="456999"/>
    <lineage>
        <taxon>Eukaryota</taxon>
        <taxon>Fungi</taxon>
        <taxon>Dikarya</taxon>
        <taxon>Basidiomycota</taxon>
        <taxon>Agaricomycotina</taxon>
        <taxon>Agaricomycetes</taxon>
        <taxon>Cantharellales</taxon>
        <taxon>Ceratobasidiaceae</taxon>
        <taxon>Rhizoctonia</taxon>
    </lineage>
</organism>
<evidence type="ECO:0000313" key="1">
    <source>
        <dbReference type="EMBL" id="KAF8750453.1"/>
    </source>
</evidence>
<dbReference type="AlphaFoldDB" id="A0A8H7I7I1"/>
<accession>A0A8H7I7I1</accession>
<name>A0A8H7I7I1_9AGAM</name>
<reference evidence="1" key="1">
    <citation type="submission" date="2020-09" db="EMBL/GenBank/DDBJ databases">
        <title>Comparative genome analyses of four rice-infecting Rhizoctonia solani isolates reveal extensive enrichment of homogalacturonan modification genes.</title>
        <authorList>
            <person name="Lee D.-Y."/>
            <person name="Jeon J."/>
            <person name="Kim K.-T."/>
            <person name="Cheong K."/>
            <person name="Song H."/>
            <person name="Choi G."/>
            <person name="Ko J."/>
            <person name="Opiyo S.O."/>
            <person name="Zuo S."/>
            <person name="Madhav S."/>
            <person name="Lee Y.-H."/>
            <person name="Wang G.-L."/>
        </authorList>
    </citation>
    <scope>NUCLEOTIDE SEQUENCE</scope>
    <source>
        <strain evidence="1">AG1-IA B2</strain>
    </source>
</reference>
<dbReference type="EMBL" id="JACYCF010000020">
    <property type="protein sequence ID" value="KAF8750453.1"/>
    <property type="molecule type" value="Genomic_DNA"/>
</dbReference>
<dbReference type="Proteomes" id="UP000614334">
    <property type="component" value="Unassembled WGS sequence"/>
</dbReference>
<evidence type="ECO:0000313" key="2">
    <source>
        <dbReference type="Proteomes" id="UP000614334"/>
    </source>
</evidence>
<protein>
    <submittedName>
        <fullName evidence="1">Uncharacterized protein</fullName>
    </submittedName>
</protein>